<feature type="domain" description="Flavodoxin" evidence="1">
    <location>
        <begin position="10"/>
        <end position="135"/>
    </location>
</feature>
<evidence type="ECO:0000313" key="2">
    <source>
        <dbReference type="EMBL" id="WIM69316.1"/>
    </source>
</evidence>
<gene>
    <name evidence="2" type="ORF">QP029_08520</name>
</gene>
<organism evidence="2 3">
    <name type="scientific">Corynebacterium suedekumii</name>
    <dbReference type="NCBI Taxonomy" id="3049801"/>
    <lineage>
        <taxon>Bacteria</taxon>
        <taxon>Bacillati</taxon>
        <taxon>Actinomycetota</taxon>
        <taxon>Actinomycetes</taxon>
        <taxon>Mycobacteriales</taxon>
        <taxon>Corynebacteriaceae</taxon>
        <taxon>Corynebacterium</taxon>
    </lineage>
</organism>
<name>A0ABY8VI00_9CORY</name>
<dbReference type="Proteomes" id="UP001238805">
    <property type="component" value="Chromosome"/>
</dbReference>
<evidence type="ECO:0000259" key="1">
    <source>
        <dbReference type="Pfam" id="PF12724"/>
    </source>
</evidence>
<dbReference type="SUPFAM" id="SSF52218">
    <property type="entry name" value="Flavoproteins"/>
    <property type="match status" value="1"/>
</dbReference>
<proteinExistence type="predicted"/>
<keyword evidence="3" id="KW-1185">Reference proteome</keyword>
<evidence type="ECO:0000313" key="3">
    <source>
        <dbReference type="Proteomes" id="UP001238805"/>
    </source>
</evidence>
<dbReference type="RefSeq" id="WP_284873911.1">
    <property type="nucleotide sequence ID" value="NZ_CP126970.1"/>
</dbReference>
<accession>A0ABY8VI00</accession>
<dbReference type="InterPro" id="IPR029039">
    <property type="entry name" value="Flavoprotein-like_sf"/>
</dbReference>
<dbReference type="Pfam" id="PF12724">
    <property type="entry name" value="Flavodoxin_5"/>
    <property type="match status" value="1"/>
</dbReference>
<sequence>MIRRIMTATVLYQSFYGSTRQYAEALASQLGTVAQEIPEDPSRIDVPPAAPLIVLSPVHGPAVAGADLLKKLDLTGTPAALCSVGMTLSEEARDKDRSAGLLGEKKDAVTRFYLPGRMNYSELTGRHRTIMRTIITAIRMKPGKSDNDRAMIDANDRDVDRVDLAELDPVVAWARANGA</sequence>
<dbReference type="Gene3D" id="3.40.50.360">
    <property type="match status" value="1"/>
</dbReference>
<reference evidence="2 3" key="1">
    <citation type="submission" date="2023-05" db="EMBL/GenBank/DDBJ databases">
        <title>Corynebacterium suedekumii sp. nov. and Corynebacterium breve sp. nov. isolated from raw cow's milk.</title>
        <authorList>
            <person name="Baer M.K."/>
            <person name="Mehl L."/>
            <person name="Hellmuth R."/>
            <person name="Marke G."/>
            <person name="Lipski A."/>
        </authorList>
    </citation>
    <scope>NUCLEOTIDE SEQUENCE [LARGE SCALE GENOMIC DNA]</scope>
    <source>
        <strain evidence="2 3">LM112</strain>
    </source>
</reference>
<dbReference type="EMBL" id="CP126970">
    <property type="protein sequence ID" value="WIM69316.1"/>
    <property type="molecule type" value="Genomic_DNA"/>
</dbReference>
<protein>
    <submittedName>
        <fullName evidence="2">Flavodoxin domain-containing protein</fullName>
    </submittedName>
</protein>
<dbReference type="InterPro" id="IPR026816">
    <property type="entry name" value="Flavodoxin_dom"/>
</dbReference>